<protein>
    <recommendedName>
        <fullName evidence="1">Glycosyltransferase 2-like domain-containing protein</fullName>
    </recommendedName>
</protein>
<feature type="domain" description="Glycosyltransferase 2-like" evidence="1">
    <location>
        <begin position="12"/>
        <end position="180"/>
    </location>
</feature>
<comment type="caution">
    <text evidence="2">The sequence shown here is derived from an EMBL/GenBank/DDBJ whole genome shotgun (WGS) entry which is preliminary data.</text>
</comment>
<sequence>TFRYGIEGMIIILLPAYNEVSGIKQLLGRIGEMFNHDEYQVVVVNDGSTNGTKEIIAKCSERQPITLLNHRVNLGLGKAMETGILYTCSHFKGNDILVTMDADNTHDPQMIKQMVQKVDNGADMVIGSRFVEKGAEIGVPPYRRLLSRAVKILFKAIFSGVKVRDYTSGCRVYRVGLLKKALKVHSPLIKSRGFAVMAELLLKLNYLKPVIVEVPLVLHYERKTSKSKIKILSTVS</sequence>
<dbReference type="InterPro" id="IPR050256">
    <property type="entry name" value="Glycosyltransferase_2"/>
</dbReference>
<dbReference type="SUPFAM" id="SSF53448">
    <property type="entry name" value="Nucleotide-diphospho-sugar transferases"/>
    <property type="match status" value="1"/>
</dbReference>
<organism evidence="2">
    <name type="scientific">marine sediment metagenome</name>
    <dbReference type="NCBI Taxonomy" id="412755"/>
    <lineage>
        <taxon>unclassified sequences</taxon>
        <taxon>metagenomes</taxon>
        <taxon>ecological metagenomes</taxon>
    </lineage>
</organism>
<dbReference type="AlphaFoldDB" id="X1RL18"/>
<proteinExistence type="predicted"/>
<dbReference type="InterPro" id="IPR029044">
    <property type="entry name" value="Nucleotide-diphossugar_trans"/>
</dbReference>
<dbReference type="PANTHER" id="PTHR48090:SF7">
    <property type="entry name" value="RFBJ PROTEIN"/>
    <property type="match status" value="1"/>
</dbReference>
<evidence type="ECO:0000259" key="1">
    <source>
        <dbReference type="Pfam" id="PF00535"/>
    </source>
</evidence>
<dbReference type="Pfam" id="PF00535">
    <property type="entry name" value="Glycos_transf_2"/>
    <property type="match status" value="1"/>
</dbReference>
<feature type="non-terminal residue" evidence="2">
    <location>
        <position position="236"/>
    </location>
</feature>
<feature type="non-terminal residue" evidence="2">
    <location>
        <position position="1"/>
    </location>
</feature>
<name>X1RL18_9ZZZZ</name>
<reference evidence="2" key="1">
    <citation type="journal article" date="2014" name="Front. Microbiol.">
        <title>High frequency of phylogenetically diverse reductive dehalogenase-homologous genes in deep subseafloor sedimentary metagenomes.</title>
        <authorList>
            <person name="Kawai M."/>
            <person name="Futagami T."/>
            <person name="Toyoda A."/>
            <person name="Takaki Y."/>
            <person name="Nishi S."/>
            <person name="Hori S."/>
            <person name="Arai W."/>
            <person name="Tsubouchi T."/>
            <person name="Morono Y."/>
            <person name="Uchiyama I."/>
            <person name="Ito T."/>
            <person name="Fujiyama A."/>
            <person name="Inagaki F."/>
            <person name="Takami H."/>
        </authorList>
    </citation>
    <scope>NUCLEOTIDE SEQUENCE</scope>
    <source>
        <strain evidence="2">Expedition CK06-06</strain>
    </source>
</reference>
<gene>
    <name evidence="2" type="ORF">S06H3_55160</name>
</gene>
<dbReference type="Gene3D" id="3.90.550.10">
    <property type="entry name" value="Spore Coat Polysaccharide Biosynthesis Protein SpsA, Chain A"/>
    <property type="match status" value="1"/>
</dbReference>
<accession>X1RL18</accession>
<dbReference type="PANTHER" id="PTHR48090">
    <property type="entry name" value="UNDECAPRENYL-PHOSPHATE 4-DEOXY-4-FORMAMIDO-L-ARABINOSE TRANSFERASE-RELATED"/>
    <property type="match status" value="1"/>
</dbReference>
<evidence type="ECO:0000313" key="2">
    <source>
        <dbReference type="EMBL" id="GAI56239.1"/>
    </source>
</evidence>
<dbReference type="EMBL" id="BARV01035338">
    <property type="protein sequence ID" value="GAI56239.1"/>
    <property type="molecule type" value="Genomic_DNA"/>
</dbReference>
<dbReference type="InterPro" id="IPR001173">
    <property type="entry name" value="Glyco_trans_2-like"/>
</dbReference>